<comment type="caution">
    <text evidence="2">The sequence shown here is derived from an EMBL/GenBank/DDBJ whole genome shotgun (WGS) entry which is preliminary data.</text>
</comment>
<reference evidence="3" key="1">
    <citation type="journal article" date="2014" name="FEMS Microbiol. Lett.">
        <title>Draft Genomic DNA Sequence of the Facultatively Methylotrophic Bacterium Acidomonas methanolica type strain MB58.</title>
        <authorList>
            <person name="Higashiura N."/>
            <person name="Hadano H."/>
            <person name="Hirakawa H."/>
            <person name="Matsutani M."/>
            <person name="Takabe S."/>
            <person name="Matsushita K."/>
            <person name="Azuma Y."/>
        </authorList>
    </citation>
    <scope>NUCLEOTIDE SEQUENCE [LARGE SCALE GENOMIC DNA]</scope>
    <source>
        <strain evidence="3">MB58</strain>
    </source>
</reference>
<dbReference type="RefSeq" id="WP_042055601.1">
    <property type="nucleotide sequence ID" value="NZ_BAND01000006.1"/>
</dbReference>
<dbReference type="InterPro" id="IPR049625">
    <property type="entry name" value="Glyco_transf_61_cat"/>
</dbReference>
<feature type="domain" description="Glycosyltransferase 61 catalytic" evidence="1">
    <location>
        <begin position="98"/>
        <end position="272"/>
    </location>
</feature>
<sequence length="521" mass="57654">MMEEFAPCGNQDLTGDVHQGAPDVHLHRDVLYIPKGFWPNRKDSALYDRAGRLILGSAQFAGHPAALKFGTPLTRPLNPVFLPRSGRAVFGGVIADHFGHFITECLNALWYYRKRERPDDPVVFLTNKSVDEIFSNPWMSRLLNHAGIGRDQVVIPEFETVFEELVIPGQALSEDDFIFSEFATFCAEMGDAAPESLWDREVYWLSKSALTSGNYAFEGEKEIESVLERHGVGILTPETMDLDSQLSLHRSGRLITGMVGSAFHTTIFSRSTHGLCFSPDVQVRRTYHLMDAVHDARIDYLWMKNARRGDGRDHFNASFHLDDPVRVGEAILREIDRKIARSAGAATTAFPRPASRPKPFRAYSLRSASNQDIRIDMFDGRLHVTTCDFRWHAPVLLLVSGSRAFLATDHPDSPAMSIQGEPIPSPVLSFDLVPVAQGMVALRHPVKGTYLCLPPAETGGTAHVNAERLDVWERIHLTPDAPLTARHQKLIADLSAALAGDSVDDAAAASAVARFGALQVD</sequence>
<dbReference type="AlphaFoldDB" id="A0A023D0Y2"/>
<evidence type="ECO:0000313" key="3">
    <source>
        <dbReference type="Proteomes" id="UP000019760"/>
    </source>
</evidence>
<accession>A0A023D0Y2</accession>
<organism evidence="2 3">
    <name type="scientific">Acidomonas methanolica NBRC 104435</name>
    <dbReference type="NCBI Taxonomy" id="1231351"/>
    <lineage>
        <taxon>Bacteria</taxon>
        <taxon>Pseudomonadati</taxon>
        <taxon>Pseudomonadota</taxon>
        <taxon>Alphaproteobacteria</taxon>
        <taxon>Acetobacterales</taxon>
        <taxon>Acetobacteraceae</taxon>
        <taxon>Acidomonas</taxon>
    </lineage>
</organism>
<gene>
    <name evidence="2" type="ORF">Amme_006_008</name>
</gene>
<keyword evidence="3" id="KW-1185">Reference proteome</keyword>
<evidence type="ECO:0000259" key="1">
    <source>
        <dbReference type="Pfam" id="PF04577"/>
    </source>
</evidence>
<dbReference type="Proteomes" id="UP000019760">
    <property type="component" value="Unassembled WGS sequence"/>
</dbReference>
<protein>
    <recommendedName>
        <fullName evidence="1">Glycosyltransferase 61 catalytic domain-containing protein</fullName>
    </recommendedName>
</protein>
<dbReference type="EMBL" id="BAND01000006">
    <property type="protein sequence ID" value="GAJ27777.1"/>
    <property type="molecule type" value="Genomic_DNA"/>
</dbReference>
<reference evidence="2 3" key="2">
    <citation type="journal article" date="2014" name="FEMS Microbiol. Lett.">
        <title>Draft genomic DNA sequence of the facultatively methylotrophic bacterium Acidomonas methanolica type strain MB58.</title>
        <authorList>
            <person name="Higashiura N."/>
            <person name="Hadano H."/>
            <person name="Hirakawa H."/>
            <person name="Matsutani M."/>
            <person name="Takabe S."/>
            <person name="Matsushita K."/>
            <person name="Azuma Y."/>
        </authorList>
    </citation>
    <scope>NUCLEOTIDE SEQUENCE [LARGE SCALE GENOMIC DNA]</scope>
    <source>
        <strain evidence="2 3">MB58</strain>
    </source>
</reference>
<proteinExistence type="predicted"/>
<dbReference type="OrthoDB" id="3760154at2"/>
<dbReference type="Pfam" id="PF04577">
    <property type="entry name" value="Glyco_transf_61"/>
    <property type="match status" value="1"/>
</dbReference>
<dbReference type="GO" id="GO:0016757">
    <property type="term" value="F:glycosyltransferase activity"/>
    <property type="evidence" value="ECO:0007669"/>
    <property type="project" value="InterPro"/>
</dbReference>
<evidence type="ECO:0000313" key="2">
    <source>
        <dbReference type="EMBL" id="GAJ27777.1"/>
    </source>
</evidence>
<name>A0A023D0Y2_ACIMT</name>